<proteinExistence type="predicted"/>
<gene>
    <name evidence="1" type="ORF">F5876DRAFT_70102</name>
</gene>
<dbReference type="EMBL" id="MU795696">
    <property type="protein sequence ID" value="KAJ3805079.1"/>
    <property type="molecule type" value="Genomic_DNA"/>
</dbReference>
<evidence type="ECO:0000313" key="1">
    <source>
        <dbReference type="EMBL" id="KAJ3805079.1"/>
    </source>
</evidence>
<accession>A0ACC1TKJ5</accession>
<sequence length="262" mass="29404">MFSSIVFLASFVTLSTLSSASPVPSFDSASSPSSGSNSTLIISGPFSAIPIVSRGNEQSTPGDRTTKKHRDNRNNRKKVTQWPQDITYVNQLLRQGHEIFGYSFVPVNVEVPSLSDLQIPALQSTFRGSTGRLEHLFRVPPYSIRGCQTCIVVSQPSVRQSLKTQYGMVLHLIPPYDLSTSIEFSETDQQFDFVDNTQDHTVMYLPQPAIDKEKQNFHIACYHIGRNSGPPSTWIGANWAEWGIQNWQDWDPESQLPPHYTK</sequence>
<comment type="caution">
    <text evidence="1">The sequence shown here is derived from an EMBL/GenBank/DDBJ whole genome shotgun (WGS) entry which is preliminary data.</text>
</comment>
<protein>
    <submittedName>
        <fullName evidence="1">Uncharacterized protein</fullName>
    </submittedName>
</protein>
<reference evidence="1" key="1">
    <citation type="submission" date="2022-09" db="EMBL/GenBank/DDBJ databases">
        <title>A Global Phylogenomic Analysis of the Shiitake Genus Lentinula.</title>
        <authorList>
            <consortium name="DOE Joint Genome Institute"/>
            <person name="Sierra-Patev S."/>
            <person name="Min B."/>
            <person name="Naranjo-Ortiz M."/>
            <person name="Looney B."/>
            <person name="Konkel Z."/>
            <person name="Slot J.C."/>
            <person name="Sakamoto Y."/>
            <person name="Steenwyk J.L."/>
            <person name="Rokas A."/>
            <person name="Carro J."/>
            <person name="Camarero S."/>
            <person name="Ferreira P."/>
            <person name="Molpeceres G."/>
            <person name="Ruiz-Duenas F.J."/>
            <person name="Serrano A."/>
            <person name="Henrissat B."/>
            <person name="Drula E."/>
            <person name="Hughes K.W."/>
            <person name="Mata J.L."/>
            <person name="Ishikawa N.K."/>
            <person name="Vargas-Isla R."/>
            <person name="Ushijima S."/>
            <person name="Smith C.A."/>
            <person name="Ahrendt S."/>
            <person name="Andreopoulos W."/>
            <person name="He G."/>
            <person name="Labutti K."/>
            <person name="Lipzen A."/>
            <person name="Ng V."/>
            <person name="Riley R."/>
            <person name="Sandor L."/>
            <person name="Barry K."/>
            <person name="Martinez A.T."/>
            <person name="Xiao Y."/>
            <person name="Gibbons J.G."/>
            <person name="Terashima K."/>
            <person name="Grigoriev I.V."/>
            <person name="Hibbett D.S."/>
        </authorList>
    </citation>
    <scope>NUCLEOTIDE SEQUENCE</scope>
    <source>
        <strain evidence="1">TMI1499</strain>
    </source>
</reference>
<name>A0ACC1TKJ5_9AGAR</name>
<dbReference type="Proteomes" id="UP001163835">
    <property type="component" value="Unassembled WGS sequence"/>
</dbReference>
<organism evidence="1 2">
    <name type="scientific">Lentinula aff. lateritia</name>
    <dbReference type="NCBI Taxonomy" id="2804960"/>
    <lineage>
        <taxon>Eukaryota</taxon>
        <taxon>Fungi</taxon>
        <taxon>Dikarya</taxon>
        <taxon>Basidiomycota</taxon>
        <taxon>Agaricomycotina</taxon>
        <taxon>Agaricomycetes</taxon>
        <taxon>Agaricomycetidae</taxon>
        <taxon>Agaricales</taxon>
        <taxon>Marasmiineae</taxon>
        <taxon>Omphalotaceae</taxon>
        <taxon>Lentinula</taxon>
    </lineage>
</organism>
<evidence type="ECO:0000313" key="2">
    <source>
        <dbReference type="Proteomes" id="UP001163835"/>
    </source>
</evidence>
<keyword evidence="2" id="KW-1185">Reference proteome</keyword>